<dbReference type="EMBL" id="JASNWA010000008">
    <property type="protein sequence ID" value="KAK3171601.1"/>
    <property type="molecule type" value="Genomic_DNA"/>
</dbReference>
<gene>
    <name evidence="3" type="ORF">OEA41_003685</name>
</gene>
<dbReference type="SUPFAM" id="SSF57414">
    <property type="entry name" value="Hairpin loop containing domain-like"/>
    <property type="match status" value="1"/>
</dbReference>
<evidence type="ECO:0000313" key="4">
    <source>
        <dbReference type="Proteomes" id="UP001276659"/>
    </source>
</evidence>
<feature type="domain" description="Apple" evidence="2">
    <location>
        <begin position="318"/>
        <end position="393"/>
    </location>
</feature>
<evidence type="ECO:0000313" key="3">
    <source>
        <dbReference type="EMBL" id="KAK3171601.1"/>
    </source>
</evidence>
<dbReference type="Pfam" id="PF00024">
    <property type="entry name" value="PAN_1"/>
    <property type="match status" value="1"/>
</dbReference>
<dbReference type="PROSITE" id="PS50948">
    <property type="entry name" value="PAN"/>
    <property type="match status" value="1"/>
</dbReference>
<evidence type="ECO:0000256" key="1">
    <source>
        <dbReference type="SAM" id="MobiDB-lite"/>
    </source>
</evidence>
<organism evidence="3 4">
    <name type="scientific">Lepraria neglecta</name>
    <dbReference type="NCBI Taxonomy" id="209136"/>
    <lineage>
        <taxon>Eukaryota</taxon>
        <taxon>Fungi</taxon>
        <taxon>Dikarya</taxon>
        <taxon>Ascomycota</taxon>
        <taxon>Pezizomycotina</taxon>
        <taxon>Lecanoromycetes</taxon>
        <taxon>OSLEUM clade</taxon>
        <taxon>Lecanoromycetidae</taxon>
        <taxon>Lecanorales</taxon>
        <taxon>Lecanorineae</taxon>
        <taxon>Stereocaulaceae</taxon>
        <taxon>Lepraria</taxon>
    </lineage>
</organism>
<sequence>MGGTFSSPEIPDAHDAFGTFSSFTESYAFAATDTNNFGIPASITAYTHHTGASTDITPILGLPLNTGGDLFTCNTIPVADITGSVSILCPGVTNSYFSEAGLATLSFQAGNQYGEYTFEITTVPIEVVTVNSEATVTTGMPENTATTPPTCVLDEPLHKRIVAVPPATITDPGTGDITYGGPDFTLCSTCVVPTETDTTTVTTNTVYVGADGTTTITVTSPTTTSTVYGSNSTTTITTYPASCHLPPGTGTGGTTGSTYSSGSYSGSASSIHPPSTTLHSSSTSHTSSHTTSASSTSSSCGPDSTAVADPNPPAGSICGTDGLFTGNSVDDGGAFGVASADDCATLCLQNPDCKTFSYNVDFGELCDLYGNTLAEGGFDPNAIGGVPFYDRACFVCAGASAGKRSLGKRRAKVV</sequence>
<feature type="compositionally biased region" description="Low complexity" evidence="1">
    <location>
        <begin position="256"/>
        <end position="305"/>
    </location>
</feature>
<comment type="caution">
    <text evidence="3">The sequence shown here is derived from an EMBL/GenBank/DDBJ whole genome shotgun (WGS) entry which is preliminary data.</text>
</comment>
<dbReference type="InterPro" id="IPR003609">
    <property type="entry name" value="Pan_app"/>
</dbReference>
<keyword evidence="4" id="KW-1185">Reference proteome</keyword>
<feature type="region of interest" description="Disordered" evidence="1">
    <location>
        <begin position="240"/>
        <end position="307"/>
    </location>
</feature>
<protein>
    <recommendedName>
        <fullName evidence="2">Apple domain-containing protein</fullName>
    </recommendedName>
</protein>
<reference evidence="3" key="1">
    <citation type="submission" date="2022-11" db="EMBL/GenBank/DDBJ databases">
        <title>Chromosomal genome sequence assembly and mating type (MAT) locus characterization of the leprose asexual lichenized fungus Lepraria neglecta (Nyl.) Erichsen.</title>
        <authorList>
            <person name="Allen J.L."/>
            <person name="Pfeffer B."/>
        </authorList>
    </citation>
    <scope>NUCLEOTIDE SEQUENCE</scope>
    <source>
        <strain evidence="3">Allen 5258</strain>
    </source>
</reference>
<dbReference type="AlphaFoldDB" id="A0AAD9Z548"/>
<evidence type="ECO:0000259" key="2">
    <source>
        <dbReference type="PROSITE" id="PS50948"/>
    </source>
</evidence>
<name>A0AAD9Z548_9LECA</name>
<dbReference type="Gene3D" id="3.50.4.10">
    <property type="entry name" value="Hepatocyte Growth Factor"/>
    <property type="match status" value="1"/>
</dbReference>
<proteinExistence type="predicted"/>
<dbReference type="Proteomes" id="UP001276659">
    <property type="component" value="Unassembled WGS sequence"/>
</dbReference>
<accession>A0AAD9Z548</accession>